<dbReference type="Ensembl" id="ENSSSCT00035014938.1">
    <property type="protein sequence ID" value="ENSSSCP00035005103.1"/>
    <property type="gene ID" value="ENSSSCG00035011883.1"/>
</dbReference>
<keyword evidence="2" id="KW-0812">Transmembrane</keyword>
<dbReference type="Proteomes" id="UP000694728">
    <property type="component" value="Unplaced"/>
</dbReference>
<reference evidence="3 4" key="1">
    <citation type="submission" date="2017-08" db="EMBL/GenBank/DDBJ databases">
        <title>USMARCv1.0.</title>
        <authorList>
            <person name="Hannum G.I."/>
            <person name="Koren S."/>
            <person name="Schroeder S.G."/>
            <person name="Chin S.C."/>
            <person name="Nonneman D.J."/>
            <person name="Becker S.A."/>
            <person name="Rosen B.D."/>
            <person name="Bickhart D.M."/>
            <person name="Putnam N.H."/>
            <person name="Green R.E."/>
            <person name="Tuggle C.K."/>
            <person name="Liu H."/>
            <person name="Rohrer G.A."/>
            <person name="Warr A."/>
            <person name="Hall R."/>
            <person name="Kim K."/>
            <person name="Hume D.A."/>
            <person name="Talbot R."/>
            <person name="Chow W."/>
            <person name="Howe K."/>
            <person name="Schwartz A.S."/>
            <person name="Watson M."/>
            <person name="Archibald A.L."/>
            <person name="Phillippy A.M."/>
            <person name="Smith T.P.L."/>
        </authorList>
    </citation>
    <scope>NUCLEOTIDE SEQUENCE [LARGE SCALE GENOMIC DNA]</scope>
</reference>
<dbReference type="InterPro" id="IPR053087">
    <property type="entry name" value="TMEM154-like"/>
</dbReference>
<evidence type="ECO:0000313" key="4">
    <source>
        <dbReference type="Proteomes" id="UP000314985"/>
    </source>
</evidence>
<dbReference type="Ensembl" id="ENSSSCT00045021866.1">
    <property type="protein sequence ID" value="ENSSSCP00045015048.1"/>
    <property type="gene ID" value="ENSSSCG00045012844.1"/>
</dbReference>
<evidence type="ECO:0000256" key="1">
    <source>
        <dbReference type="SAM" id="MobiDB-lite"/>
    </source>
</evidence>
<dbReference type="Ensembl" id="ENSSSCT00025044350.1">
    <property type="protein sequence ID" value="ENSSSCP00025018886.1"/>
    <property type="gene ID" value="ENSSSCG00025032616.1"/>
</dbReference>
<organism evidence="3 4">
    <name type="scientific">Sus scrofa</name>
    <name type="common">Pig</name>
    <dbReference type="NCBI Taxonomy" id="9823"/>
    <lineage>
        <taxon>Eukaryota</taxon>
        <taxon>Metazoa</taxon>
        <taxon>Chordata</taxon>
        <taxon>Craniata</taxon>
        <taxon>Vertebrata</taxon>
        <taxon>Euteleostomi</taxon>
        <taxon>Mammalia</taxon>
        <taxon>Eutheria</taxon>
        <taxon>Laurasiatheria</taxon>
        <taxon>Artiodactyla</taxon>
        <taxon>Suina</taxon>
        <taxon>Suidae</taxon>
        <taxon>Sus</taxon>
    </lineage>
</organism>
<feature type="region of interest" description="Disordered" evidence="1">
    <location>
        <begin position="202"/>
        <end position="226"/>
    </location>
</feature>
<dbReference type="Proteomes" id="UP000694726">
    <property type="component" value="Unplaced"/>
</dbReference>
<proteinExistence type="predicted"/>
<accession>A0A4X1SNL4</accession>
<dbReference type="Ensembl" id="ENSSSCT00030017956.1">
    <property type="protein sequence ID" value="ENSSSCP00030007974.1"/>
    <property type="gene ID" value="ENSSSCG00030013090.1"/>
</dbReference>
<evidence type="ECO:0000256" key="2">
    <source>
        <dbReference type="SAM" id="Phobius"/>
    </source>
</evidence>
<dbReference type="PANTHER" id="PTHR36526">
    <property type="entry name" value="TRANSMEMBRANE PROTEIN 154"/>
    <property type="match status" value="1"/>
</dbReference>
<dbReference type="AlphaFoldDB" id="A0A4X1SNL4"/>
<name>A0A4X1SNL4_PIG</name>
<feature type="region of interest" description="Disordered" evidence="1">
    <location>
        <begin position="1"/>
        <end position="20"/>
    </location>
</feature>
<dbReference type="Proteomes" id="UP000694722">
    <property type="component" value="Unplaced"/>
</dbReference>
<evidence type="ECO:0000313" key="3">
    <source>
        <dbReference type="Ensembl" id="ENSSSCP00070004213.1"/>
    </source>
</evidence>
<keyword evidence="2" id="KW-0472">Membrane</keyword>
<dbReference type="Pfam" id="PF15102">
    <property type="entry name" value="TMEM154"/>
    <property type="match status" value="1"/>
</dbReference>
<dbReference type="Proteomes" id="UP000694570">
    <property type="component" value="Unplaced"/>
</dbReference>
<protein>
    <submittedName>
        <fullName evidence="3">Transmembrane protein 154</fullName>
    </submittedName>
</protein>
<dbReference type="Ensembl" id="ENSSSCT00070005181.1">
    <property type="protein sequence ID" value="ENSSSCP00070004213.1"/>
    <property type="gene ID" value="ENSSSCG00070002774.1"/>
</dbReference>
<dbReference type="Proteomes" id="UP000694720">
    <property type="component" value="Unplaced"/>
</dbReference>
<keyword evidence="2" id="KW-1133">Transmembrane helix</keyword>
<reference evidence="3" key="2">
    <citation type="submission" date="2025-05" db="UniProtKB">
        <authorList>
            <consortium name="Ensembl"/>
        </authorList>
    </citation>
    <scope>IDENTIFICATION</scope>
</reference>
<feature type="compositionally biased region" description="Polar residues" evidence="1">
    <location>
        <begin position="7"/>
        <end position="16"/>
    </location>
</feature>
<dbReference type="InterPro" id="IPR028064">
    <property type="entry name" value="TMEM154"/>
</dbReference>
<feature type="transmembrane region" description="Helical" evidence="2">
    <location>
        <begin position="118"/>
        <end position="141"/>
    </location>
</feature>
<dbReference type="Proteomes" id="UP000694727">
    <property type="component" value="Unplaced"/>
</dbReference>
<gene>
    <name evidence="3" type="primary">TMEM154</name>
</gene>
<dbReference type="PANTHER" id="PTHR36526:SF1">
    <property type="entry name" value="TRANSMEMBRANE PROTEIN 154"/>
    <property type="match status" value="1"/>
</dbReference>
<dbReference type="Ensembl" id="ENSSSCT00015080457.1">
    <property type="protein sequence ID" value="ENSSSCP00015032516.1"/>
    <property type="gene ID" value="ENSSSCG00015060242.1"/>
</dbReference>
<sequence length="226" mass="24786">MILITSLHEQGTTQMPQRKATAPAKLKAESATSIMLRSADPQAPGAALVVALVIASLPTSQEQDDMEQPEHSAEIPLEVESQDEGTVTPSAFAAVTTETLPANISFPLIEEDGAQAEFMLMVLVPSILLALLLLSVVFLVIHRKRKRNKREPSSQGSHSALQTNELASENVKVPIFEEDTPSVMEIEMEELDKWMNSMNRNADYEGLPTLEEEKEPNHNSPSDNES</sequence>
<dbReference type="Proteomes" id="UP000314985">
    <property type="component" value="Chromosome 8"/>
</dbReference>
<dbReference type="Ensembl" id="ENSSSCT00040100873.1">
    <property type="protein sequence ID" value="ENSSSCP00040045372.1"/>
    <property type="gene ID" value="ENSSSCG00040073160.1"/>
</dbReference>